<evidence type="ECO:0000256" key="6">
    <source>
        <dbReference type="ARBA" id="ARBA00023180"/>
    </source>
</evidence>
<feature type="chain" id="PRO_5034469774" description="Carboxypeptidase" evidence="7">
    <location>
        <begin position="20"/>
        <end position="565"/>
    </location>
</feature>
<feature type="signal peptide" evidence="7">
    <location>
        <begin position="1"/>
        <end position="19"/>
    </location>
</feature>
<evidence type="ECO:0000256" key="5">
    <source>
        <dbReference type="ARBA" id="ARBA00022801"/>
    </source>
</evidence>
<evidence type="ECO:0000256" key="8">
    <source>
        <dbReference type="SAM" id="MobiDB-lite"/>
    </source>
</evidence>
<comment type="caution">
    <text evidence="9">The sequence shown here is derived from an EMBL/GenBank/DDBJ whole genome shotgun (WGS) entry which is preliminary data.</text>
</comment>
<organism evidence="9 10">
    <name type="scientific">Lachnellula occidentalis</name>
    <dbReference type="NCBI Taxonomy" id="215460"/>
    <lineage>
        <taxon>Eukaryota</taxon>
        <taxon>Fungi</taxon>
        <taxon>Dikarya</taxon>
        <taxon>Ascomycota</taxon>
        <taxon>Pezizomycotina</taxon>
        <taxon>Leotiomycetes</taxon>
        <taxon>Helotiales</taxon>
        <taxon>Lachnaceae</taxon>
        <taxon>Lachnellula</taxon>
    </lineage>
</organism>
<dbReference type="InterPro" id="IPR018202">
    <property type="entry name" value="Ser_caboxypep_ser_AS"/>
</dbReference>
<evidence type="ECO:0000256" key="7">
    <source>
        <dbReference type="RuleBase" id="RU361156"/>
    </source>
</evidence>
<dbReference type="GO" id="GO:0006508">
    <property type="term" value="P:proteolysis"/>
    <property type="evidence" value="ECO:0007669"/>
    <property type="project" value="UniProtKB-KW"/>
</dbReference>
<dbReference type="Pfam" id="PF00450">
    <property type="entry name" value="Peptidase_S10"/>
    <property type="match status" value="1"/>
</dbReference>
<evidence type="ECO:0000256" key="4">
    <source>
        <dbReference type="ARBA" id="ARBA00022729"/>
    </source>
</evidence>
<dbReference type="PRINTS" id="PR00724">
    <property type="entry name" value="CRBOXYPTASEC"/>
</dbReference>
<dbReference type="PANTHER" id="PTHR11802">
    <property type="entry name" value="SERINE PROTEASE FAMILY S10 SERINE CARBOXYPEPTIDASE"/>
    <property type="match status" value="1"/>
</dbReference>
<dbReference type="SUPFAM" id="SSF53474">
    <property type="entry name" value="alpha/beta-Hydrolases"/>
    <property type="match status" value="1"/>
</dbReference>
<keyword evidence="4 7" id="KW-0732">Signal</keyword>
<dbReference type="AlphaFoldDB" id="A0A8H8S2I1"/>
<name>A0A8H8S2I1_9HELO</name>
<reference evidence="9 10" key="1">
    <citation type="submission" date="2018-05" db="EMBL/GenBank/DDBJ databases">
        <title>Genome sequencing and assembly of the regulated plant pathogen Lachnellula willkommii and related sister species for the development of diagnostic species identification markers.</title>
        <authorList>
            <person name="Giroux E."/>
            <person name="Bilodeau G."/>
        </authorList>
    </citation>
    <scope>NUCLEOTIDE SEQUENCE [LARGE SCALE GENOMIC DNA]</scope>
    <source>
        <strain evidence="9 10">CBS 160.35</strain>
    </source>
</reference>
<evidence type="ECO:0000313" key="10">
    <source>
        <dbReference type="Proteomes" id="UP000443090"/>
    </source>
</evidence>
<dbReference type="InterPro" id="IPR033124">
    <property type="entry name" value="Ser_caboxypep_his_AS"/>
</dbReference>
<gene>
    <name evidence="9" type="ORF">LOCC1_G001824</name>
</gene>
<keyword evidence="6" id="KW-0325">Glycoprotein</keyword>
<dbReference type="Gene3D" id="3.40.50.1820">
    <property type="entry name" value="alpha/beta hydrolase"/>
    <property type="match status" value="1"/>
</dbReference>
<evidence type="ECO:0000256" key="3">
    <source>
        <dbReference type="ARBA" id="ARBA00022670"/>
    </source>
</evidence>
<accession>A0A8H8S2I1</accession>
<keyword evidence="2 7" id="KW-0121">Carboxypeptidase</keyword>
<dbReference type="PROSITE" id="PS00131">
    <property type="entry name" value="CARBOXYPEPT_SER_SER"/>
    <property type="match status" value="1"/>
</dbReference>
<dbReference type="OrthoDB" id="443318at2759"/>
<dbReference type="GO" id="GO:0004185">
    <property type="term" value="F:serine-type carboxypeptidase activity"/>
    <property type="evidence" value="ECO:0007669"/>
    <property type="project" value="UniProtKB-UniRule"/>
</dbReference>
<feature type="region of interest" description="Disordered" evidence="8">
    <location>
        <begin position="536"/>
        <end position="565"/>
    </location>
</feature>
<dbReference type="PANTHER" id="PTHR11802:SF479">
    <property type="entry name" value="CARBOXYPEPTIDASE"/>
    <property type="match status" value="1"/>
</dbReference>
<protein>
    <recommendedName>
        <fullName evidence="7">Carboxypeptidase</fullName>
        <ecNumber evidence="7">3.4.16.-</ecNumber>
    </recommendedName>
</protein>
<dbReference type="EMBL" id="QGMI01000138">
    <property type="protein sequence ID" value="TVY46596.1"/>
    <property type="molecule type" value="Genomic_DNA"/>
</dbReference>
<sequence>MRFSTCLSALAIAAGVVSAAHHSGRSLKHVGKADKPRNHVKRGQPQGQQQTRRDTSQYLTKSSSKYVVNGTAIPEVDFDIGESYAGLMPISKKKNETRELYFWFFPSENPDASDEITIWLNGGPGCSSLEGVLQENGPFIWQYGTLKPVPNPYTWVNLTNVVWVEQPVGTGFSQGTPSATSEKDVAEQFLGFWKNFMDTFDLKGRKVFITGESYAGYYVPYIADAMLNKNDTKYFNVEATMIYDPSTSSDAIQEQIPAVQFVDYWGGLFPFNDTFKAQLHNMSASCGYDDYLSKYLTFPPPGPFPVELPGTDKTGATTAECDVFDAIYNEVFYVNPCWDIYQVATTCPELYDVLGFPGSFGYVPAGAEVYFNRTDVQKAINAPLIDWNECTNTEVFVNGQDNSPPSGLSVLPGVIERSKRTVIGHGALDMVLISNGTLLMINNMTWNGAQGFQSKPADPFYVPYHSEGYSAALGQSDPALSTVAASGVFGTTHTERGLTWVSVDLSGHMIPQYAPTASYRTLEFLLGRVDSLSSTDPFTTDKFPQPDGPLGNGTGPPTRKARMHL</sequence>
<evidence type="ECO:0000313" key="9">
    <source>
        <dbReference type="EMBL" id="TVY46596.1"/>
    </source>
</evidence>
<keyword evidence="5 7" id="KW-0378">Hydrolase</keyword>
<keyword evidence="10" id="KW-1185">Reference proteome</keyword>
<evidence type="ECO:0000256" key="1">
    <source>
        <dbReference type="ARBA" id="ARBA00009431"/>
    </source>
</evidence>
<dbReference type="EC" id="3.4.16.-" evidence="7"/>
<feature type="region of interest" description="Disordered" evidence="8">
    <location>
        <begin position="26"/>
        <end position="56"/>
    </location>
</feature>
<keyword evidence="3 7" id="KW-0645">Protease</keyword>
<dbReference type="InterPro" id="IPR029058">
    <property type="entry name" value="AB_hydrolase_fold"/>
</dbReference>
<evidence type="ECO:0000256" key="2">
    <source>
        <dbReference type="ARBA" id="ARBA00022645"/>
    </source>
</evidence>
<proteinExistence type="inferred from homology"/>
<dbReference type="FunFam" id="3.40.50.1820:FF:000118">
    <property type="entry name" value="Carboxypeptidase"/>
    <property type="match status" value="1"/>
</dbReference>
<dbReference type="Proteomes" id="UP000443090">
    <property type="component" value="Unassembled WGS sequence"/>
</dbReference>
<dbReference type="PROSITE" id="PS00560">
    <property type="entry name" value="CARBOXYPEPT_SER_HIS"/>
    <property type="match status" value="1"/>
</dbReference>
<dbReference type="InterPro" id="IPR001563">
    <property type="entry name" value="Peptidase_S10"/>
</dbReference>
<comment type="similarity">
    <text evidence="1 7">Belongs to the peptidase S10 family.</text>
</comment>